<reference evidence="12 13" key="1">
    <citation type="submission" date="2020-04" db="EMBL/GenBank/DDBJ databases">
        <title>MicrobeNet Type strains.</title>
        <authorList>
            <person name="Nicholson A.C."/>
        </authorList>
    </citation>
    <scope>NUCLEOTIDE SEQUENCE [LARGE SCALE GENOMIC DNA]</scope>
    <source>
        <strain evidence="12 13">DSM 44445</strain>
    </source>
</reference>
<comment type="similarity">
    <text evidence="2 8">Belongs to the acyl-CoA dehydrogenase family.</text>
</comment>
<dbReference type="Gene3D" id="1.20.140.10">
    <property type="entry name" value="Butyryl-CoA Dehydrogenase, subunit A, domain 3"/>
    <property type="match status" value="1"/>
</dbReference>
<dbReference type="InterPro" id="IPR009100">
    <property type="entry name" value="AcylCoA_DH/oxidase_NM_dom_sf"/>
</dbReference>
<evidence type="ECO:0000256" key="1">
    <source>
        <dbReference type="ARBA" id="ARBA00001974"/>
    </source>
</evidence>
<dbReference type="AlphaFoldDB" id="A0A7X6LTX7"/>
<comment type="cofactor">
    <cofactor evidence="1 8">
        <name>FAD</name>
        <dbReference type="ChEBI" id="CHEBI:57692"/>
    </cofactor>
</comment>
<dbReference type="EMBL" id="JAAXPE010000002">
    <property type="protein sequence ID" value="NKY84508.1"/>
    <property type="molecule type" value="Genomic_DNA"/>
</dbReference>
<comment type="catalytic activity">
    <reaction evidence="7">
        <text>a 2,3-saturated acyl-CoA + A = a 2,3-dehydroacyl-CoA + AH2</text>
        <dbReference type="Rhea" id="RHEA:48608"/>
        <dbReference type="ChEBI" id="CHEBI:13193"/>
        <dbReference type="ChEBI" id="CHEBI:17499"/>
        <dbReference type="ChEBI" id="CHEBI:60015"/>
        <dbReference type="ChEBI" id="CHEBI:65111"/>
    </reaction>
</comment>
<organism evidence="12 13">
    <name type="scientific">Nocardia veterana</name>
    <dbReference type="NCBI Taxonomy" id="132249"/>
    <lineage>
        <taxon>Bacteria</taxon>
        <taxon>Bacillati</taxon>
        <taxon>Actinomycetota</taxon>
        <taxon>Actinomycetes</taxon>
        <taxon>Mycobacteriales</taxon>
        <taxon>Nocardiaceae</taxon>
        <taxon>Nocardia</taxon>
    </lineage>
</organism>
<evidence type="ECO:0000259" key="11">
    <source>
        <dbReference type="Pfam" id="PF02771"/>
    </source>
</evidence>
<evidence type="ECO:0000256" key="2">
    <source>
        <dbReference type="ARBA" id="ARBA00009347"/>
    </source>
</evidence>
<dbReference type="Pfam" id="PF02770">
    <property type="entry name" value="Acyl-CoA_dh_M"/>
    <property type="match status" value="1"/>
</dbReference>
<dbReference type="GO" id="GO:0005737">
    <property type="term" value="C:cytoplasm"/>
    <property type="evidence" value="ECO:0007669"/>
    <property type="project" value="TreeGrafter"/>
</dbReference>
<evidence type="ECO:0000256" key="6">
    <source>
        <dbReference type="ARBA" id="ARBA00023002"/>
    </source>
</evidence>
<gene>
    <name evidence="12" type="ORF">HGA07_02570</name>
</gene>
<evidence type="ECO:0000256" key="3">
    <source>
        <dbReference type="ARBA" id="ARBA00011738"/>
    </source>
</evidence>
<dbReference type="SUPFAM" id="SSF56645">
    <property type="entry name" value="Acyl-CoA dehydrogenase NM domain-like"/>
    <property type="match status" value="1"/>
</dbReference>
<keyword evidence="13" id="KW-1185">Reference proteome</keyword>
<evidence type="ECO:0000313" key="13">
    <source>
        <dbReference type="Proteomes" id="UP000523447"/>
    </source>
</evidence>
<dbReference type="InterPro" id="IPR036250">
    <property type="entry name" value="AcylCo_DH-like_C"/>
</dbReference>
<dbReference type="InterPro" id="IPR050741">
    <property type="entry name" value="Acyl-CoA_dehydrogenase"/>
</dbReference>
<dbReference type="InterPro" id="IPR037069">
    <property type="entry name" value="AcylCoA_DH/ox_N_sf"/>
</dbReference>
<sequence length="389" mass="41006">MSDEISPSPEPVETLSDRVRKFVDQQVIPAEPQLAAGNSDTWSGLRERAVAAGLWALPLPAEHGGGGLDTAGYFAVAEQEGRSDFGPDALGSSALPTVRMLDRHGHPELCAELVPALVSGTARAAYAMTEPGVPGSDPSALRTVATPDGDRWRITGRKWFTSGAARADYVLVVARTAEGPAREAFSIFVVPTSAPGFRVVRELDVLGAGGQYELTFDDVVVSSTQLVGAVGSGLRLAGQRLALGRTLRALRWVGQAQRAVELLAERANRRRIGDGMLADRQLVQQMVFDSEVAVRSARLLTERAAQLVAADEPAQVEVSIAKVAAARALGTAVDAAIQVHGAEGLTEASGLPGLLRVARSARILDGPDEFHVTATARRLLRGYATTPTG</sequence>
<feature type="domain" description="Acyl-CoA dehydrogenase/oxidase C-terminal" evidence="9">
    <location>
        <begin position="231"/>
        <end position="380"/>
    </location>
</feature>
<dbReference type="InterPro" id="IPR006091">
    <property type="entry name" value="Acyl-CoA_Oxase/DH_mid-dom"/>
</dbReference>
<feature type="domain" description="Acyl-CoA oxidase/dehydrogenase middle" evidence="10">
    <location>
        <begin position="125"/>
        <end position="219"/>
    </location>
</feature>
<comment type="subunit">
    <text evidence="3">Homodimer.</text>
</comment>
<feature type="domain" description="Acyl-CoA dehydrogenase/oxidase N-terminal" evidence="11">
    <location>
        <begin position="13"/>
        <end position="120"/>
    </location>
</feature>
<dbReference type="Gene3D" id="1.10.540.10">
    <property type="entry name" value="Acyl-CoA dehydrogenase/oxidase, N-terminal domain"/>
    <property type="match status" value="1"/>
</dbReference>
<evidence type="ECO:0000259" key="9">
    <source>
        <dbReference type="Pfam" id="PF00441"/>
    </source>
</evidence>
<proteinExistence type="inferred from homology"/>
<evidence type="ECO:0000313" key="12">
    <source>
        <dbReference type="EMBL" id="NKY84508.1"/>
    </source>
</evidence>
<dbReference type="GO" id="GO:0033539">
    <property type="term" value="P:fatty acid beta-oxidation using acyl-CoA dehydrogenase"/>
    <property type="evidence" value="ECO:0007669"/>
    <property type="project" value="TreeGrafter"/>
</dbReference>
<evidence type="ECO:0000259" key="10">
    <source>
        <dbReference type="Pfam" id="PF02770"/>
    </source>
</evidence>
<accession>A0A7X6LTX7</accession>
<keyword evidence="5 8" id="KW-0274">FAD</keyword>
<dbReference type="SUPFAM" id="SSF47203">
    <property type="entry name" value="Acyl-CoA dehydrogenase C-terminal domain-like"/>
    <property type="match status" value="1"/>
</dbReference>
<dbReference type="Gene3D" id="2.40.110.10">
    <property type="entry name" value="Butyryl-CoA Dehydrogenase, subunit A, domain 2"/>
    <property type="match status" value="1"/>
</dbReference>
<dbReference type="PANTHER" id="PTHR48083:SF13">
    <property type="entry name" value="ACYL-COA DEHYDROGENASE FAMILY MEMBER 11"/>
    <property type="match status" value="1"/>
</dbReference>
<keyword evidence="4 8" id="KW-0285">Flavoprotein</keyword>
<dbReference type="InterPro" id="IPR013786">
    <property type="entry name" value="AcylCoA_DH/ox_N"/>
</dbReference>
<evidence type="ECO:0000256" key="8">
    <source>
        <dbReference type="RuleBase" id="RU362125"/>
    </source>
</evidence>
<dbReference type="FunFam" id="2.40.110.10:FF:000002">
    <property type="entry name" value="Acyl-CoA dehydrogenase fadE12"/>
    <property type="match status" value="1"/>
</dbReference>
<dbReference type="RefSeq" id="WP_051031776.1">
    <property type="nucleotide sequence ID" value="NZ_CAWPHS010000012.1"/>
</dbReference>
<name>A0A7X6LTX7_9NOCA</name>
<dbReference type="Pfam" id="PF00441">
    <property type="entry name" value="Acyl-CoA_dh_1"/>
    <property type="match status" value="1"/>
</dbReference>
<evidence type="ECO:0000256" key="5">
    <source>
        <dbReference type="ARBA" id="ARBA00022827"/>
    </source>
</evidence>
<keyword evidence="6 8" id="KW-0560">Oxidoreductase</keyword>
<evidence type="ECO:0000256" key="7">
    <source>
        <dbReference type="ARBA" id="ARBA00052546"/>
    </source>
</evidence>
<dbReference type="InterPro" id="IPR009075">
    <property type="entry name" value="AcylCo_DH/oxidase_C"/>
</dbReference>
<dbReference type="GO" id="GO:0050660">
    <property type="term" value="F:flavin adenine dinucleotide binding"/>
    <property type="evidence" value="ECO:0007669"/>
    <property type="project" value="InterPro"/>
</dbReference>
<dbReference type="InterPro" id="IPR046373">
    <property type="entry name" value="Acyl-CoA_Oxase/DH_mid-dom_sf"/>
</dbReference>
<dbReference type="Pfam" id="PF02771">
    <property type="entry name" value="Acyl-CoA_dh_N"/>
    <property type="match status" value="1"/>
</dbReference>
<protein>
    <submittedName>
        <fullName evidence="12">Acyl-CoA dehydrogenase</fullName>
    </submittedName>
</protein>
<dbReference type="Proteomes" id="UP000523447">
    <property type="component" value="Unassembled WGS sequence"/>
</dbReference>
<dbReference type="PANTHER" id="PTHR48083">
    <property type="entry name" value="MEDIUM-CHAIN SPECIFIC ACYL-COA DEHYDROGENASE, MITOCHONDRIAL-RELATED"/>
    <property type="match status" value="1"/>
</dbReference>
<dbReference type="GO" id="GO:0003995">
    <property type="term" value="F:acyl-CoA dehydrogenase activity"/>
    <property type="evidence" value="ECO:0007669"/>
    <property type="project" value="TreeGrafter"/>
</dbReference>
<comment type="caution">
    <text evidence="12">The sequence shown here is derived from an EMBL/GenBank/DDBJ whole genome shotgun (WGS) entry which is preliminary data.</text>
</comment>
<evidence type="ECO:0000256" key="4">
    <source>
        <dbReference type="ARBA" id="ARBA00022630"/>
    </source>
</evidence>